<feature type="domain" description="Thioredoxin" evidence="6">
    <location>
        <begin position="65"/>
        <end position="211"/>
    </location>
</feature>
<comment type="subcellular location">
    <subcellularLocation>
        <location evidence="1">Cell envelope</location>
    </subcellularLocation>
</comment>
<keyword evidence="3" id="KW-0735">Signal-anchor</keyword>
<organism evidence="7 8">
    <name type="scientific">Streptomyces lavendulae subsp. lavendulae</name>
    <dbReference type="NCBI Taxonomy" id="58340"/>
    <lineage>
        <taxon>Bacteria</taxon>
        <taxon>Bacillati</taxon>
        <taxon>Actinomycetota</taxon>
        <taxon>Actinomycetes</taxon>
        <taxon>Kitasatosporales</taxon>
        <taxon>Streptomycetaceae</taxon>
        <taxon>Streptomyces</taxon>
    </lineage>
</organism>
<dbReference type="SUPFAM" id="SSF52833">
    <property type="entry name" value="Thioredoxin-like"/>
    <property type="match status" value="1"/>
</dbReference>
<proteinExistence type="predicted"/>
<keyword evidence="3" id="KW-0812">Transmembrane</keyword>
<dbReference type="InterPro" id="IPR036249">
    <property type="entry name" value="Thioredoxin-like_sf"/>
</dbReference>
<dbReference type="RefSeq" id="WP_234333449.1">
    <property type="nucleotide sequence ID" value="NZ_CP024985.1"/>
</dbReference>
<evidence type="ECO:0000256" key="3">
    <source>
        <dbReference type="ARBA" id="ARBA00022968"/>
    </source>
</evidence>
<evidence type="ECO:0000256" key="2">
    <source>
        <dbReference type="ARBA" id="ARBA00022748"/>
    </source>
</evidence>
<protein>
    <submittedName>
        <fullName evidence="7">Thiol-disulfide oxidoreductase ResA</fullName>
    </submittedName>
</protein>
<dbReference type="InterPro" id="IPR013766">
    <property type="entry name" value="Thioredoxin_domain"/>
</dbReference>
<dbReference type="PANTHER" id="PTHR42852:SF6">
    <property type="entry name" value="THIOL:DISULFIDE INTERCHANGE PROTEIN DSBE"/>
    <property type="match status" value="1"/>
</dbReference>
<dbReference type="GO" id="GO:0017004">
    <property type="term" value="P:cytochrome complex assembly"/>
    <property type="evidence" value="ECO:0007669"/>
    <property type="project" value="UniProtKB-KW"/>
</dbReference>
<dbReference type="GO" id="GO:0030313">
    <property type="term" value="C:cell envelope"/>
    <property type="evidence" value="ECO:0007669"/>
    <property type="project" value="UniProtKB-SubCell"/>
</dbReference>
<sequence>MRGPVRRAAVLPVGAGLAVAAALLLIGTVTDSSASCPRTASAHTSGTGAAARTVAVTSASGATVAAPRARRPALVLTWTDLDGNPISLAAFRGEVVVLNVWGSWCAPCRAEADDLALLSGEVRGAGVRFLGINTRDRDRDAARSFVRAHGLDFPSLHDPTGALLLRFPPEVLNPQTIPSTLVVDREGRVAVAIGGAVSAGRLKPLIDRVAAEG</sequence>
<reference evidence="7 8" key="1">
    <citation type="submission" date="2017-11" db="EMBL/GenBank/DDBJ databases">
        <title>Complete genome sequence of Streptomyces lavendulae subsp. lavendulae CCM 3239 (formerly 'Streptomyces aureofaciens CCM 3239'), the producer of the angucycline-type antibiotic auricin.</title>
        <authorList>
            <person name="Busche T."/>
            <person name="Novakova R."/>
            <person name="Al'Dilaimi A."/>
            <person name="Homerova D."/>
            <person name="Feckova L."/>
            <person name="Rezuchova B."/>
            <person name="Mingyar E."/>
            <person name="Csolleiova D."/>
            <person name="Bekeova C."/>
            <person name="Winkler A."/>
            <person name="Sevcikova B."/>
            <person name="Kalinowski J."/>
            <person name="Kormanec J."/>
            <person name="Ruckert C."/>
        </authorList>
    </citation>
    <scope>NUCLEOTIDE SEQUENCE [LARGE SCALE GENOMIC DNA]</scope>
    <source>
        <strain evidence="7 8">CCM 3239</strain>
    </source>
</reference>
<accession>A0A2K8P704</accession>
<evidence type="ECO:0000313" key="7">
    <source>
        <dbReference type="EMBL" id="ATZ22248.1"/>
    </source>
</evidence>
<dbReference type="EMBL" id="CP024985">
    <property type="protein sequence ID" value="ATZ22248.1"/>
    <property type="molecule type" value="Genomic_DNA"/>
</dbReference>
<dbReference type="AlphaFoldDB" id="A0A2K8P704"/>
<name>A0A2K8P704_STRLA</name>
<keyword evidence="2" id="KW-0201">Cytochrome c-type biogenesis</keyword>
<dbReference type="Proteomes" id="UP000231791">
    <property type="component" value="Chromosome"/>
</dbReference>
<evidence type="ECO:0000256" key="4">
    <source>
        <dbReference type="ARBA" id="ARBA00023157"/>
    </source>
</evidence>
<dbReference type="GO" id="GO:0016209">
    <property type="term" value="F:antioxidant activity"/>
    <property type="evidence" value="ECO:0007669"/>
    <property type="project" value="InterPro"/>
</dbReference>
<dbReference type="PROSITE" id="PS51352">
    <property type="entry name" value="THIOREDOXIN_2"/>
    <property type="match status" value="1"/>
</dbReference>
<gene>
    <name evidence="7" type="primary">resA1</name>
    <name evidence="7" type="ORF">SLAV_01595</name>
</gene>
<dbReference type="KEGG" id="slx:SLAV_01595"/>
<evidence type="ECO:0000259" key="6">
    <source>
        <dbReference type="PROSITE" id="PS51352"/>
    </source>
</evidence>
<dbReference type="GO" id="GO:0016491">
    <property type="term" value="F:oxidoreductase activity"/>
    <property type="evidence" value="ECO:0007669"/>
    <property type="project" value="InterPro"/>
</dbReference>
<evidence type="ECO:0000313" key="8">
    <source>
        <dbReference type="Proteomes" id="UP000231791"/>
    </source>
</evidence>
<keyword evidence="8" id="KW-1185">Reference proteome</keyword>
<dbReference type="PANTHER" id="PTHR42852">
    <property type="entry name" value="THIOL:DISULFIDE INTERCHANGE PROTEIN DSBE"/>
    <property type="match status" value="1"/>
</dbReference>
<evidence type="ECO:0000256" key="1">
    <source>
        <dbReference type="ARBA" id="ARBA00004196"/>
    </source>
</evidence>
<dbReference type="Gene3D" id="3.40.30.10">
    <property type="entry name" value="Glutaredoxin"/>
    <property type="match status" value="1"/>
</dbReference>
<dbReference type="CDD" id="cd02966">
    <property type="entry name" value="TlpA_like_family"/>
    <property type="match status" value="1"/>
</dbReference>
<keyword evidence="5" id="KW-0676">Redox-active center</keyword>
<evidence type="ECO:0000256" key="5">
    <source>
        <dbReference type="ARBA" id="ARBA00023284"/>
    </source>
</evidence>
<dbReference type="Pfam" id="PF00578">
    <property type="entry name" value="AhpC-TSA"/>
    <property type="match status" value="1"/>
</dbReference>
<dbReference type="InterPro" id="IPR000866">
    <property type="entry name" value="AhpC/TSA"/>
</dbReference>
<dbReference type="GeneID" id="49381503"/>
<dbReference type="InterPro" id="IPR050553">
    <property type="entry name" value="Thioredoxin_ResA/DsbE_sf"/>
</dbReference>
<dbReference type="InterPro" id="IPR017937">
    <property type="entry name" value="Thioredoxin_CS"/>
</dbReference>
<dbReference type="PROSITE" id="PS00194">
    <property type="entry name" value="THIOREDOXIN_1"/>
    <property type="match status" value="1"/>
</dbReference>
<keyword evidence="4" id="KW-1015">Disulfide bond</keyword>